<proteinExistence type="predicted"/>
<dbReference type="InterPro" id="IPR045034">
    <property type="entry name" value="O-acyltransferase_WSD1-like"/>
</dbReference>
<keyword evidence="2" id="KW-1185">Reference proteome</keyword>
<dbReference type="PANTHER" id="PTHR31650">
    <property type="entry name" value="O-ACYLTRANSFERASE (WSD1-LIKE) FAMILY PROTEIN"/>
    <property type="match status" value="1"/>
</dbReference>
<dbReference type="EMBL" id="JACGCM010001723">
    <property type="protein sequence ID" value="KAF6150958.1"/>
    <property type="molecule type" value="Genomic_DNA"/>
</dbReference>
<sequence>MTDITSDLENLGLFVLDSLSKESFMDSSEQLLSRKKLLRPLVVTCDEEEGNPSNDKEIIDEQPLSPAFLVFHEPQLNCYVVAIIGSKTRLNPDVIKAGLERTLLNHPHLSSIQVTDDTKHGELKFVRTKVDLENHVYIPDIDPNMDSPEKFIEDYLYNIPKNTMIC</sequence>
<dbReference type="Proteomes" id="UP000541444">
    <property type="component" value="Unassembled WGS sequence"/>
</dbReference>
<dbReference type="PANTHER" id="PTHR31650:SF1">
    <property type="entry name" value="WAX ESTER SYNTHASE_DIACYLGLYCEROL ACYLTRANSFERASE 4-RELATED"/>
    <property type="match status" value="1"/>
</dbReference>
<dbReference type="OrthoDB" id="619536at2759"/>
<dbReference type="GO" id="GO:0005886">
    <property type="term" value="C:plasma membrane"/>
    <property type="evidence" value="ECO:0007669"/>
    <property type="project" value="TreeGrafter"/>
</dbReference>
<reference evidence="1 2" key="1">
    <citation type="journal article" date="2020" name="IScience">
        <title>Genome Sequencing of the Endangered Kingdonia uniflora (Circaeasteraceae, Ranunculales) Reveals Potential Mechanisms of Evolutionary Specialization.</title>
        <authorList>
            <person name="Sun Y."/>
            <person name="Deng T."/>
            <person name="Zhang A."/>
            <person name="Moore M.J."/>
            <person name="Landis J.B."/>
            <person name="Lin N."/>
            <person name="Zhang H."/>
            <person name="Zhang X."/>
            <person name="Huang J."/>
            <person name="Zhang X."/>
            <person name="Sun H."/>
            <person name="Wang H."/>
        </authorList>
    </citation>
    <scope>NUCLEOTIDE SEQUENCE [LARGE SCALE GENOMIC DNA]</scope>
    <source>
        <strain evidence="1">TB1705</strain>
        <tissue evidence="1">Leaf</tissue>
    </source>
</reference>
<dbReference type="AlphaFoldDB" id="A0A7J7M877"/>
<accession>A0A7J7M877</accession>
<dbReference type="GO" id="GO:0019432">
    <property type="term" value="P:triglyceride biosynthetic process"/>
    <property type="evidence" value="ECO:0007669"/>
    <property type="project" value="TreeGrafter"/>
</dbReference>
<protein>
    <submittedName>
        <fullName evidence="1">Uncharacterized protein</fullName>
    </submittedName>
</protein>
<evidence type="ECO:0000313" key="2">
    <source>
        <dbReference type="Proteomes" id="UP000541444"/>
    </source>
</evidence>
<organism evidence="1 2">
    <name type="scientific">Kingdonia uniflora</name>
    <dbReference type="NCBI Taxonomy" id="39325"/>
    <lineage>
        <taxon>Eukaryota</taxon>
        <taxon>Viridiplantae</taxon>
        <taxon>Streptophyta</taxon>
        <taxon>Embryophyta</taxon>
        <taxon>Tracheophyta</taxon>
        <taxon>Spermatophyta</taxon>
        <taxon>Magnoliopsida</taxon>
        <taxon>Ranunculales</taxon>
        <taxon>Circaeasteraceae</taxon>
        <taxon>Kingdonia</taxon>
    </lineage>
</organism>
<comment type="caution">
    <text evidence="1">The sequence shown here is derived from an EMBL/GenBank/DDBJ whole genome shotgun (WGS) entry which is preliminary data.</text>
</comment>
<name>A0A7J7M877_9MAGN</name>
<dbReference type="GO" id="GO:0008374">
    <property type="term" value="F:O-acyltransferase activity"/>
    <property type="evidence" value="ECO:0007669"/>
    <property type="project" value="InterPro"/>
</dbReference>
<evidence type="ECO:0000313" key="1">
    <source>
        <dbReference type="EMBL" id="KAF6150958.1"/>
    </source>
</evidence>
<gene>
    <name evidence="1" type="ORF">GIB67_026879</name>
</gene>